<feature type="domain" description="HpcH/HpaI aldolase/citrate lyase" evidence="6">
    <location>
        <begin position="5"/>
        <end position="208"/>
    </location>
</feature>
<dbReference type="RefSeq" id="WP_061136048.1">
    <property type="nucleotide sequence ID" value="NZ_FCNX02000009.1"/>
</dbReference>
<evidence type="ECO:0000256" key="2">
    <source>
        <dbReference type="ARBA" id="ARBA00022723"/>
    </source>
</evidence>
<dbReference type="GO" id="GO:0003824">
    <property type="term" value="F:catalytic activity"/>
    <property type="evidence" value="ECO:0007669"/>
    <property type="project" value="InterPro"/>
</dbReference>
<sequence>MAAKTYLFVPGNRPERFEKAYASGADAVILDLEDAVATEAKVEARDAVCKWLSESGKAYVRVNAADTEWFKSDLADIVTCAGLLGIVVPKAEDADFLATVSGKLPPHAVLLPLIETAVGFESLRAIARSPKVERLLFGTIDFQVDTGIRGDGEELQYFRSEITLVSRLAGLAGPVDGVTATLDDGEQLRLETLRGRDLGFRGKLCIHPKQIAHVNAAFTPNADEIDWAKRVLKAVEKSKGSATTVDGKMVDVPIILKARDVLQSAGVPS</sequence>
<evidence type="ECO:0000256" key="4">
    <source>
        <dbReference type="PIRSR" id="PIRSR015582-1"/>
    </source>
</evidence>
<feature type="binding site" evidence="4">
    <location>
        <position position="61"/>
    </location>
    <ligand>
        <name>substrate</name>
    </ligand>
</feature>
<name>A0A158CBB0_9BURK</name>
<evidence type="ECO:0000313" key="7">
    <source>
        <dbReference type="EMBL" id="SAK79663.1"/>
    </source>
</evidence>
<keyword evidence="3 5" id="KW-0460">Magnesium</keyword>
<accession>A0A158CBB0</accession>
<dbReference type="AlphaFoldDB" id="A0A158CBB0"/>
<dbReference type="EMBL" id="FCNX02000009">
    <property type="protein sequence ID" value="SAK79663.1"/>
    <property type="molecule type" value="Genomic_DNA"/>
</dbReference>
<evidence type="ECO:0000256" key="3">
    <source>
        <dbReference type="ARBA" id="ARBA00022842"/>
    </source>
</evidence>
<gene>
    <name evidence="7" type="ORF">AWB77_03905</name>
</gene>
<dbReference type="Pfam" id="PF03328">
    <property type="entry name" value="HpcH_HpaI"/>
    <property type="match status" value="1"/>
</dbReference>
<comment type="caution">
    <text evidence="7">The sequence shown here is derived from an EMBL/GenBank/DDBJ whole genome shotgun (WGS) entry which is preliminary data.</text>
</comment>
<dbReference type="InterPro" id="IPR011206">
    <property type="entry name" value="Citrate_lyase_beta/mcl1/mcl2"/>
</dbReference>
<dbReference type="InterPro" id="IPR040442">
    <property type="entry name" value="Pyrv_kinase-like_dom_sf"/>
</dbReference>
<dbReference type="PANTHER" id="PTHR32308:SF0">
    <property type="entry name" value="HPCH_HPAI ALDOLASE_CITRATE LYASE DOMAIN-CONTAINING PROTEIN"/>
    <property type="match status" value="1"/>
</dbReference>
<reference evidence="7" key="1">
    <citation type="submission" date="2016-01" db="EMBL/GenBank/DDBJ databases">
        <authorList>
            <person name="Peeters C."/>
        </authorList>
    </citation>
    <scope>NUCLEOTIDE SEQUENCE</scope>
    <source>
        <strain evidence="7">LMG 29320</strain>
    </source>
</reference>
<evidence type="ECO:0000259" key="6">
    <source>
        <dbReference type="Pfam" id="PF03328"/>
    </source>
</evidence>
<evidence type="ECO:0000256" key="5">
    <source>
        <dbReference type="PIRSR" id="PIRSR015582-2"/>
    </source>
</evidence>
<feature type="binding site" evidence="4">
    <location>
        <position position="115"/>
    </location>
    <ligand>
        <name>substrate</name>
    </ligand>
</feature>
<evidence type="ECO:0000256" key="1">
    <source>
        <dbReference type="ARBA" id="ARBA00001946"/>
    </source>
</evidence>
<dbReference type="PIRSF" id="PIRSF015582">
    <property type="entry name" value="Cit_lyase_B"/>
    <property type="match status" value="1"/>
</dbReference>
<protein>
    <submittedName>
        <fullName evidence="7">HpcH/HpaI aldolase</fullName>
    </submittedName>
</protein>
<feature type="binding site" evidence="5">
    <location>
        <position position="115"/>
    </location>
    <ligand>
        <name>Mg(2+)</name>
        <dbReference type="ChEBI" id="CHEBI:18420"/>
    </ligand>
</feature>
<dbReference type="InterPro" id="IPR015813">
    <property type="entry name" value="Pyrv/PenolPyrv_kinase-like_dom"/>
</dbReference>
<dbReference type="GO" id="GO:0006107">
    <property type="term" value="P:oxaloacetate metabolic process"/>
    <property type="evidence" value="ECO:0007669"/>
    <property type="project" value="TreeGrafter"/>
</dbReference>
<dbReference type="PANTHER" id="PTHR32308">
    <property type="entry name" value="LYASE BETA SUBUNIT, PUTATIVE (AFU_ORTHOLOGUE AFUA_4G13030)-RELATED"/>
    <property type="match status" value="1"/>
</dbReference>
<dbReference type="GO" id="GO:0000287">
    <property type="term" value="F:magnesium ion binding"/>
    <property type="evidence" value="ECO:0007669"/>
    <property type="project" value="TreeGrafter"/>
</dbReference>
<dbReference type="InterPro" id="IPR005000">
    <property type="entry name" value="Aldolase/citrate-lyase_domain"/>
</dbReference>
<feature type="binding site" evidence="5">
    <location>
        <position position="141"/>
    </location>
    <ligand>
        <name>Mg(2+)</name>
        <dbReference type="ChEBI" id="CHEBI:18420"/>
    </ligand>
</feature>
<dbReference type="Gene3D" id="3.20.20.60">
    <property type="entry name" value="Phosphoenolpyruvate-binding domains"/>
    <property type="match status" value="1"/>
</dbReference>
<dbReference type="OrthoDB" id="348111at2"/>
<organism evidence="7 8">
    <name type="scientific">Caballeronia fortuita</name>
    <dbReference type="NCBI Taxonomy" id="1777138"/>
    <lineage>
        <taxon>Bacteria</taxon>
        <taxon>Pseudomonadati</taxon>
        <taxon>Pseudomonadota</taxon>
        <taxon>Betaproteobacteria</taxon>
        <taxon>Burkholderiales</taxon>
        <taxon>Burkholderiaceae</taxon>
        <taxon>Caballeronia</taxon>
    </lineage>
</organism>
<dbReference type="STRING" id="1777138.AWB77_03905"/>
<dbReference type="SUPFAM" id="SSF51621">
    <property type="entry name" value="Phosphoenolpyruvate/pyruvate domain"/>
    <property type="match status" value="1"/>
</dbReference>
<evidence type="ECO:0000313" key="8">
    <source>
        <dbReference type="Proteomes" id="UP000054903"/>
    </source>
</evidence>
<proteinExistence type="predicted"/>
<comment type="cofactor">
    <cofactor evidence="1">
        <name>Mg(2+)</name>
        <dbReference type="ChEBI" id="CHEBI:18420"/>
    </cofactor>
</comment>
<keyword evidence="8" id="KW-1185">Reference proteome</keyword>
<keyword evidence="2 5" id="KW-0479">Metal-binding</keyword>
<dbReference type="Proteomes" id="UP000054903">
    <property type="component" value="Unassembled WGS sequence"/>
</dbReference>